<proteinExistence type="predicted"/>
<keyword evidence="2" id="KW-1185">Reference proteome</keyword>
<dbReference type="EMBL" id="QTSX02002957">
    <property type="protein sequence ID" value="KAJ9072838.1"/>
    <property type="molecule type" value="Genomic_DNA"/>
</dbReference>
<evidence type="ECO:0000313" key="2">
    <source>
        <dbReference type="Proteomes" id="UP001165960"/>
    </source>
</evidence>
<comment type="caution">
    <text evidence="1">The sequence shown here is derived from an EMBL/GenBank/DDBJ whole genome shotgun (WGS) entry which is preliminary data.</text>
</comment>
<protein>
    <submittedName>
        <fullName evidence="1">Vacuolar protein sorting-associated protein 74, variant 3</fullName>
    </submittedName>
</protein>
<dbReference type="Proteomes" id="UP001165960">
    <property type="component" value="Unassembled WGS sequence"/>
</dbReference>
<name>A0ACC2TDZ8_9FUNG</name>
<organism evidence="1 2">
    <name type="scientific">Entomophthora muscae</name>
    <dbReference type="NCBI Taxonomy" id="34485"/>
    <lineage>
        <taxon>Eukaryota</taxon>
        <taxon>Fungi</taxon>
        <taxon>Fungi incertae sedis</taxon>
        <taxon>Zoopagomycota</taxon>
        <taxon>Entomophthoromycotina</taxon>
        <taxon>Entomophthoromycetes</taxon>
        <taxon>Entomophthorales</taxon>
        <taxon>Entomophthoraceae</taxon>
        <taxon>Entomophthora</taxon>
    </lineage>
</organism>
<reference evidence="1" key="1">
    <citation type="submission" date="2022-04" db="EMBL/GenBank/DDBJ databases">
        <title>Genome of the entomopathogenic fungus Entomophthora muscae.</title>
        <authorList>
            <person name="Elya C."/>
            <person name="Lovett B.R."/>
            <person name="Lee E."/>
            <person name="Macias A.M."/>
            <person name="Hajek A.E."/>
            <person name="De Bivort B.L."/>
            <person name="Kasson M.T."/>
            <person name="De Fine Licht H.H."/>
            <person name="Stajich J.E."/>
        </authorList>
    </citation>
    <scope>NUCLEOTIDE SEQUENCE</scope>
    <source>
        <strain evidence="1">Berkeley</strain>
    </source>
</reference>
<accession>A0ACC2TDZ8</accession>
<evidence type="ECO:0000313" key="1">
    <source>
        <dbReference type="EMBL" id="KAJ9072838.1"/>
    </source>
</evidence>
<sequence>MEGLTKRKNAGVARRSSFDDSEEDIAQRDKQEQEDATLSADFKPFQPPLTLMDELYMLAISEDGSLSFWNDSLSYVLRACIMIELVLRQRIQFISSPINQPFPSYRKRITTAVDKNAPGKPIGEFLLDEALRIMATSSENLDVSSWISYLNGETWNPTKLGYQLKMVRERIGKGLVEKGVLKHDRKLFAIFEQSVLIPRSPLIQRELSNKVRSLLLSPLDKALSSIHYADYPEQTPFLRLRFLLLALATYSAEILDNIIDETFQESAMSRAECLLSDLSVFPPPLKLVGLLGISQENHAVFLPYFELISAIAFALKNL</sequence>
<gene>
    <name evidence="1" type="primary">VPS74_1</name>
    <name evidence="1" type="ORF">DSO57_1022920</name>
</gene>